<sequence>MIAVHSDNYVIPAMVVLHSDNYLIPAMIVVHSDNYLIPAMIVSQGGFTGYRWIGCDTLVWSPATEVQAKSACIAPGERRVQLPKHHQDSQPHHVTAGLGAPPPSPPPKPYHVSPELTEGEYSITHQSTNMTRAVDLGLGPTSAFYASGIFLPLLPIINHRPEWGR</sequence>
<evidence type="ECO:0000256" key="1">
    <source>
        <dbReference type="SAM" id="MobiDB-lite"/>
    </source>
</evidence>
<reference evidence="2" key="1">
    <citation type="journal article" date="2023" name="G3 (Bethesda)">
        <title>A reference genome for the long-term kleptoplast-retaining sea slug Elysia crispata morphotype clarki.</title>
        <authorList>
            <person name="Eastman K.E."/>
            <person name="Pendleton A.L."/>
            <person name="Shaikh M.A."/>
            <person name="Suttiyut T."/>
            <person name="Ogas R."/>
            <person name="Tomko P."/>
            <person name="Gavelis G."/>
            <person name="Widhalm J.R."/>
            <person name="Wisecaver J.H."/>
        </authorList>
    </citation>
    <scope>NUCLEOTIDE SEQUENCE</scope>
    <source>
        <strain evidence="2">ECLA1</strain>
    </source>
</reference>
<protein>
    <submittedName>
        <fullName evidence="2">Uncharacterized protein</fullName>
    </submittedName>
</protein>
<feature type="region of interest" description="Disordered" evidence="1">
    <location>
        <begin position="80"/>
        <end position="114"/>
    </location>
</feature>
<feature type="compositionally biased region" description="Pro residues" evidence="1">
    <location>
        <begin position="100"/>
        <end position="109"/>
    </location>
</feature>
<name>A0AAE1D6Z3_9GAST</name>
<evidence type="ECO:0000313" key="3">
    <source>
        <dbReference type="Proteomes" id="UP001283361"/>
    </source>
</evidence>
<feature type="compositionally biased region" description="Basic and acidic residues" evidence="1">
    <location>
        <begin position="80"/>
        <end position="91"/>
    </location>
</feature>
<keyword evidence="3" id="KW-1185">Reference proteome</keyword>
<dbReference type="EMBL" id="JAWDGP010005093">
    <property type="protein sequence ID" value="KAK3759661.1"/>
    <property type="molecule type" value="Genomic_DNA"/>
</dbReference>
<dbReference type="AlphaFoldDB" id="A0AAE1D6Z3"/>
<proteinExistence type="predicted"/>
<dbReference type="Proteomes" id="UP001283361">
    <property type="component" value="Unassembled WGS sequence"/>
</dbReference>
<comment type="caution">
    <text evidence="2">The sequence shown here is derived from an EMBL/GenBank/DDBJ whole genome shotgun (WGS) entry which is preliminary data.</text>
</comment>
<gene>
    <name evidence="2" type="ORF">RRG08_026045</name>
</gene>
<evidence type="ECO:0000313" key="2">
    <source>
        <dbReference type="EMBL" id="KAK3759661.1"/>
    </source>
</evidence>
<accession>A0AAE1D6Z3</accession>
<organism evidence="2 3">
    <name type="scientific">Elysia crispata</name>
    <name type="common">lettuce slug</name>
    <dbReference type="NCBI Taxonomy" id="231223"/>
    <lineage>
        <taxon>Eukaryota</taxon>
        <taxon>Metazoa</taxon>
        <taxon>Spiralia</taxon>
        <taxon>Lophotrochozoa</taxon>
        <taxon>Mollusca</taxon>
        <taxon>Gastropoda</taxon>
        <taxon>Heterobranchia</taxon>
        <taxon>Euthyneura</taxon>
        <taxon>Panpulmonata</taxon>
        <taxon>Sacoglossa</taxon>
        <taxon>Placobranchoidea</taxon>
        <taxon>Plakobranchidae</taxon>
        <taxon>Elysia</taxon>
    </lineage>
</organism>